<dbReference type="Pfam" id="PF07690">
    <property type="entry name" value="MFS_1"/>
    <property type="match status" value="1"/>
</dbReference>
<dbReference type="PANTHER" id="PTHR11360">
    <property type="entry name" value="MONOCARBOXYLATE TRANSPORTER"/>
    <property type="match status" value="1"/>
</dbReference>
<organism evidence="2 3">
    <name type="scientific">Haemaphysalis longicornis</name>
    <name type="common">Bush tick</name>
    <dbReference type="NCBI Taxonomy" id="44386"/>
    <lineage>
        <taxon>Eukaryota</taxon>
        <taxon>Metazoa</taxon>
        <taxon>Ecdysozoa</taxon>
        <taxon>Arthropoda</taxon>
        <taxon>Chelicerata</taxon>
        <taxon>Arachnida</taxon>
        <taxon>Acari</taxon>
        <taxon>Parasitiformes</taxon>
        <taxon>Ixodida</taxon>
        <taxon>Ixodoidea</taxon>
        <taxon>Ixodidae</taxon>
        <taxon>Haemaphysalinae</taxon>
        <taxon>Haemaphysalis</taxon>
    </lineage>
</organism>
<evidence type="ECO:0000313" key="3">
    <source>
        <dbReference type="Proteomes" id="UP000821853"/>
    </source>
</evidence>
<feature type="transmembrane region" description="Helical" evidence="1">
    <location>
        <begin position="89"/>
        <end position="112"/>
    </location>
</feature>
<dbReference type="InterPro" id="IPR050327">
    <property type="entry name" value="Proton-linked_MCT"/>
</dbReference>
<feature type="transmembrane region" description="Helical" evidence="1">
    <location>
        <begin position="225"/>
        <end position="251"/>
    </location>
</feature>
<dbReference type="VEuPathDB" id="VectorBase:HLOH_045502"/>
<gene>
    <name evidence="2" type="ORF">HPB48_013034</name>
</gene>
<dbReference type="OrthoDB" id="6435476at2759"/>
<evidence type="ECO:0000313" key="2">
    <source>
        <dbReference type="EMBL" id="KAH9377523.1"/>
    </source>
</evidence>
<proteinExistence type="predicted"/>
<keyword evidence="1" id="KW-0472">Membrane</keyword>
<dbReference type="InterPro" id="IPR011701">
    <property type="entry name" value="MFS"/>
</dbReference>
<dbReference type="PANTHER" id="PTHR11360:SF303">
    <property type="entry name" value="MAJOR FACILITATOR SUPERFAMILY (MFS) PROFILE DOMAIN-CONTAINING PROTEIN"/>
    <property type="match status" value="1"/>
</dbReference>
<name>A0A9J6GQ78_HAELO</name>
<keyword evidence="1" id="KW-1133">Transmembrane helix</keyword>
<protein>
    <recommendedName>
        <fullName evidence="4">Monocarboxylate transporter</fullName>
    </recommendedName>
</protein>
<keyword evidence="1" id="KW-0812">Transmembrane</keyword>
<evidence type="ECO:0000256" key="1">
    <source>
        <dbReference type="SAM" id="Phobius"/>
    </source>
</evidence>
<dbReference type="OMA" id="TICEPMI"/>
<evidence type="ECO:0008006" key="4">
    <source>
        <dbReference type="Google" id="ProtNLM"/>
    </source>
</evidence>
<dbReference type="InterPro" id="IPR036259">
    <property type="entry name" value="MFS_trans_sf"/>
</dbReference>
<reference evidence="2 3" key="1">
    <citation type="journal article" date="2020" name="Cell">
        <title>Large-Scale Comparative Analyses of Tick Genomes Elucidate Their Genetic Diversity and Vector Capacities.</title>
        <authorList>
            <consortium name="Tick Genome and Microbiome Consortium (TIGMIC)"/>
            <person name="Jia N."/>
            <person name="Wang J."/>
            <person name="Shi W."/>
            <person name="Du L."/>
            <person name="Sun Y."/>
            <person name="Zhan W."/>
            <person name="Jiang J.F."/>
            <person name="Wang Q."/>
            <person name="Zhang B."/>
            <person name="Ji P."/>
            <person name="Bell-Sakyi L."/>
            <person name="Cui X.M."/>
            <person name="Yuan T.T."/>
            <person name="Jiang B.G."/>
            <person name="Yang W.F."/>
            <person name="Lam T.T."/>
            <person name="Chang Q.C."/>
            <person name="Ding S.J."/>
            <person name="Wang X.J."/>
            <person name="Zhu J.G."/>
            <person name="Ruan X.D."/>
            <person name="Zhao L."/>
            <person name="Wei J.T."/>
            <person name="Ye R.Z."/>
            <person name="Que T.C."/>
            <person name="Du C.H."/>
            <person name="Zhou Y.H."/>
            <person name="Cheng J.X."/>
            <person name="Dai P.F."/>
            <person name="Guo W.B."/>
            <person name="Han X.H."/>
            <person name="Huang E.J."/>
            <person name="Li L.F."/>
            <person name="Wei W."/>
            <person name="Gao Y.C."/>
            <person name="Liu J.Z."/>
            <person name="Shao H.Z."/>
            <person name="Wang X."/>
            <person name="Wang C.C."/>
            <person name="Yang T.C."/>
            <person name="Huo Q.B."/>
            <person name="Li W."/>
            <person name="Chen H.Y."/>
            <person name="Chen S.E."/>
            <person name="Zhou L.G."/>
            <person name="Ni X.B."/>
            <person name="Tian J.H."/>
            <person name="Sheng Y."/>
            <person name="Liu T."/>
            <person name="Pan Y.S."/>
            <person name="Xia L.Y."/>
            <person name="Li J."/>
            <person name="Zhao F."/>
            <person name="Cao W.C."/>
        </authorList>
    </citation>
    <scope>NUCLEOTIDE SEQUENCE [LARGE SCALE GENOMIC DNA]</scope>
    <source>
        <strain evidence="2">HaeL-2018</strain>
    </source>
</reference>
<feature type="transmembrane region" description="Helical" evidence="1">
    <location>
        <begin position="294"/>
        <end position="314"/>
    </location>
</feature>
<feature type="transmembrane region" description="Helical" evidence="1">
    <location>
        <begin position="62"/>
        <end position="82"/>
    </location>
</feature>
<feature type="transmembrane region" description="Helical" evidence="1">
    <location>
        <begin position="263"/>
        <end position="282"/>
    </location>
</feature>
<feature type="transmembrane region" description="Helical" evidence="1">
    <location>
        <begin position="31"/>
        <end position="56"/>
    </location>
</feature>
<accession>A0A9J6GQ78</accession>
<dbReference type="Proteomes" id="UP000821853">
    <property type="component" value="Unassembled WGS sequence"/>
</dbReference>
<keyword evidence="3" id="KW-1185">Reference proteome</keyword>
<comment type="caution">
    <text evidence="2">The sequence shown here is derived from an EMBL/GenBank/DDBJ whole genome shotgun (WGS) entry which is preliminary data.</text>
</comment>
<sequence length="371" mass="39668">MVRQCFPSSPTVVGTRSYIWLLQRTIADTHLCCLSFSGASLGILGISTSIYIVSYFEDYRGLATGITLVGVSFTGIVGPLLLSQLTLTYGLFGAIIVIGGLMLNLIPLTLVIKNPRPYGQYFSGRSKMSGLLDRHAIDTHYGTMQKVSDKDHFQFISQITCGKHDPLSKHKCRNGCICGDNELYDSVNVQKSSGSESLNSSMTQHSESSDGVATQAYGLLQTPCFYALAIAMVAAKFTFHVFNSTVVDYALNKGMSLKSAAELVTCCSVGGLCGHLLIPFVADKLAINRCAAATLSFAVAAVSFIGMPHLGLFVSMGTVTFANGVQQGCLRTLKPVLVADYLGAENVAVAWGIMGLMAMPLTFCEPMIVGE</sequence>
<dbReference type="SUPFAM" id="SSF103473">
    <property type="entry name" value="MFS general substrate transporter"/>
    <property type="match status" value="1"/>
</dbReference>
<dbReference type="Gene3D" id="1.20.1250.20">
    <property type="entry name" value="MFS general substrate transporter like domains"/>
    <property type="match status" value="1"/>
</dbReference>
<dbReference type="EMBL" id="JABSTR010000008">
    <property type="protein sequence ID" value="KAH9377523.1"/>
    <property type="molecule type" value="Genomic_DNA"/>
</dbReference>
<dbReference type="AlphaFoldDB" id="A0A9J6GQ78"/>
<dbReference type="GO" id="GO:0008028">
    <property type="term" value="F:monocarboxylic acid transmembrane transporter activity"/>
    <property type="evidence" value="ECO:0007669"/>
    <property type="project" value="TreeGrafter"/>
</dbReference>